<evidence type="ECO:0000256" key="10">
    <source>
        <dbReference type="ARBA" id="ARBA00074306"/>
    </source>
</evidence>
<gene>
    <name evidence="12" type="ORF">FFV09_09040</name>
</gene>
<comment type="similarity">
    <text evidence="2">In the N-terminal section; belongs to the phytochrome family.</text>
</comment>
<keyword evidence="5" id="KW-0808">Transferase</keyword>
<proteinExistence type="inferred from homology"/>
<dbReference type="InterPro" id="IPR005467">
    <property type="entry name" value="His_kinase_dom"/>
</dbReference>
<dbReference type="SUPFAM" id="SSF55874">
    <property type="entry name" value="ATPase domain of HSP90 chaperone/DNA topoisomerase II/histidine kinase"/>
    <property type="match status" value="1"/>
</dbReference>
<sequence>MKDSMQAAACPSPALTAAAGDLLQLAAEVSGAETLFVAKRTEDGIRPLFVWGRAREGLRVGELLNLPDPSGGESGLTVELPLLNGNEHGLLGARRSGRAFDAGEEQALGRAASVLARLAESEEKSSAVRREQELRQSREDAERAARQTGELLAMMGHDIRTPMNGIVAMSELLKESGLTTEQQQYLQIIEGSQQSLLELVGSILDYGKLEARQMKLEPAPMDLLGALEDTVYQFAAKAAQRPELELTLDLDLDPGLILIGDVGKIRQVVSNLLSNAIKFTAAGEVRISARRLDGQEGGDARAWIEIVVCDTGIGLSEADIGRLFQDYAQVHRDEAGDYGGTGLGLSISRRLVELMGGRIRAEGREGVGTRMIFAVPLEIDREVEPGVSDPAQLRDRRLLLAARGSGTRLTLSRLAARLGMEVWTASTVAEAALVLVGEGPFDLVLSEWALEEDPGPRPDLPPGAAPAAPLILLHPLIHDSEPAAPGGRPVPASLTKPVRRSELCSVLALACCPAEG</sequence>
<dbReference type="KEGG" id="saca:FFV09_09040"/>
<keyword evidence="6" id="KW-0547">Nucleotide-binding</keyword>
<evidence type="ECO:0000256" key="7">
    <source>
        <dbReference type="ARBA" id="ARBA00022777"/>
    </source>
</evidence>
<dbReference type="GO" id="GO:0005524">
    <property type="term" value="F:ATP binding"/>
    <property type="evidence" value="ECO:0007669"/>
    <property type="project" value="UniProtKB-KW"/>
</dbReference>
<evidence type="ECO:0000313" key="12">
    <source>
        <dbReference type="EMBL" id="QDH20982.1"/>
    </source>
</evidence>
<dbReference type="RefSeq" id="WP_141447530.1">
    <property type="nucleotide sequence ID" value="NZ_CP041217.1"/>
</dbReference>
<keyword evidence="9" id="KW-0902">Two-component regulatory system</keyword>
<dbReference type="PANTHER" id="PTHR45339:SF1">
    <property type="entry name" value="HYBRID SIGNAL TRANSDUCTION HISTIDINE KINASE J"/>
    <property type="match status" value="1"/>
</dbReference>
<keyword evidence="4" id="KW-0597">Phosphoprotein</keyword>
<evidence type="ECO:0000256" key="2">
    <source>
        <dbReference type="ARBA" id="ARBA00006402"/>
    </source>
</evidence>
<dbReference type="GO" id="GO:0000155">
    <property type="term" value="F:phosphorelay sensor kinase activity"/>
    <property type="evidence" value="ECO:0007669"/>
    <property type="project" value="InterPro"/>
</dbReference>
<dbReference type="EC" id="2.7.13.3" evidence="3"/>
<dbReference type="Gene3D" id="1.10.287.130">
    <property type="match status" value="1"/>
</dbReference>
<evidence type="ECO:0000259" key="11">
    <source>
        <dbReference type="PROSITE" id="PS50109"/>
    </source>
</evidence>
<dbReference type="Gene3D" id="3.40.50.2300">
    <property type="match status" value="1"/>
</dbReference>
<keyword evidence="8" id="KW-0067">ATP-binding</keyword>
<dbReference type="InterPro" id="IPR036890">
    <property type="entry name" value="HATPase_C_sf"/>
</dbReference>
<dbReference type="Pfam" id="PF02518">
    <property type="entry name" value="HATPase_c"/>
    <property type="match status" value="1"/>
</dbReference>
<dbReference type="SUPFAM" id="SSF52172">
    <property type="entry name" value="CheY-like"/>
    <property type="match status" value="1"/>
</dbReference>
<dbReference type="SMART" id="SM00388">
    <property type="entry name" value="HisKA"/>
    <property type="match status" value="1"/>
</dbReference>
<dbReference type="CDD" id="cd00082">
    <property type="entry name" value="HisKA"/>
    <property type="match status" value="1"/>
</dbReference>
<dbReference type="InterPro" id="IPR003661">
    <property type="entry name" value="HisK_dim/P_dom"/>
</dbReference>
<feature type="domain" description="Histidine kinase" evidence="11">
    <location>
        <begin position="154"/>
        <end position="379"/>
    </location>
</feature>
<reference evidence="12 13" key="1">
    <citation type="submission" date="2019-06" db="EMBL/GenBank/DDBJ databases">
        <title>Saccharibacillus brassicae sp. nov., an endophytic bacterium isolated from Chinese cabbage seeds (Brassica pekinensis).</title>
        <authorList>
            <person name="Jiang L."/>
            <person name="Lee J."/>
            <person name="Kim S.W."/>
        </authorList>
    </citation>
    <scope>NUCLEOTIDE SEQUENCE [LARGE SCALE GENOMIC DNA]</scope>
    <source>
        <strain evidence="13">KCTC 43072 / ATSA2</strain>
    </source>
</reference>
<evidence type="ECO:0000256" key="9">
    <source>
        <dbReference type="ARBA" id="ARBA00023012"/>
    </source>
</evidence>
<dbReference type="PRINTS" id="PR00344">
    <property type="entry name" value="BCTRLSENSOR"/>
</dbReference>
<dbReference type="InterPro" id="IPR003594">
    <property type="entry name" value="HATPase_dom"/>
</dbReference>
<dbReference type="PANTHER" id="PTHR45339">
    <property type="entry name" value="HYBRID SIGNAL TRANSDUCTION HISTIDINE KINASE J"/>
    <property type="match status" value="1"/>
</dbReference>
<dbReference type="Gene3D" id="3.30.565.10">
    <property type="entry name" value="Histidine kinase-like ATPase, C-terminal domain"/>
    <property type="match status" value="1"/>
</dbReference>
<dbReference type="SMART" id="SM00387">
    <property type="entry name" value="HATPase_c"/>
    <property type="match status" value="1"/>
</dbReference>
<dbReference type="OrthoDB" id="9796457at2"/>
<dbReference type="InterPro" id="IPR011006">
    <property type="entry name" value="CheY-like_superfamily"/>
</dbReference>
<evidence type="ECO:0000256" key="6">
    <source>
        <dbReference type="ARBA" id="ARBA00022741"/>
    </source>
</evidence>
<evidence type="ECO:0000256" key="5">
    <source>
        <dbReference type="ARBA" id="ARBA00022679"/>
    </source>
</evidence>
<dbReference type="Proteomes" id="UP000316968">
    <property type="component" value="Chromosome"/>
</dbReference>
<name>A0A4Y6UTG4_SACBS</name>
<evidence type="ECO:0000256" key="1">
    <source>
        <dbReference type="ARBA" id="ARBA00000085"/>
    </source>
</evidence>
<dbReference type="Pfam" id="PF00512">
    <property type="entry name" value="HisKA"/>
    <property type="match status" value="1"/>
</dbReference>
<dbReference type="AlphaFoldDB" id="A0A4Y6UTG4"/>
<evidence type="ECO:0000256" key="4">
    <source>
        <dbReference type="ARBA" id="ARBA00022553"/>
    </source>
</evidence>
<evidence type="ECO:0000313" key="13">
    <source>
        <dbReference type="Proteomes" id="UP000316968"/>
    </source>
</evidence>
<dbReference type="SUPFAM" id="SSF47384">
    <property type="entry name" value="Homodimeric domain of signal transducing histidine kinase"/>
    <property type="match status" value="1"/>
</dbReference>
<dbReference type="EMBL" id="CP041217">
    <property type="protein sequence ID" value="QDH20982.1"/>
    <property type="molecule type" value="Genomic_DNA"/>
</dbReference>
<keyword evidence="7" id="KW-0418">Kinase</keyword>
<dbReference type="InterPro" id="IPR036097">
    <property type="entry name" value="HisK_dim/P_sf"/>
</dbReference>
<evidence type="ECO:0000256" key="3">
    <source>
        <dbReference type="ARBA" id="ARBA00012438"/>
    </source>
</evidence>
<dbReference type="InterPro" id="IPR004358">
    <property type="entry name" value="Sig_transdc_His_kin-like_C"/>
</dbReference>
<protein>
    <recommendedName>
        <fullName evidence="10">Circadian input-output histidine kinase CikA</fullName>
        <ecNumber evidence="3">2.7.13.3</ecNumber>
    </recommendedName>
</protein>
<organism evidence="12 13">
    <name type="scientific">Saccharibacillus brassicae</name>
    <dbReference type="NCBI Taxonomy" id="2583377"/>
    <lineage>
        <taxon>Bacteria</taxon>
        <taxon>Bacillati</taxon>
        <taxon>Bacillota</taxon>
        <taxon>Bacilli</taxon>
        <taxon>Bacillales</taxon>
        <taxon>Paenibacillaceae</taxon>
        <taxon>Saccharibacillus</taxon>
    </lineage>
</organism>
<evidence type="ECO:0000256" key="8">
    <source>
        <dbReference type="ARBA" id="ARBA00022840"/>
    </source>
</evidence>
<dbReference type="PROSITE" id="PS50109">
    <property type="entry name" value="HIS_KIN"/>
    <property type="match status" value="1"/>
</dbReference>
<keyword evidence="13" id="KW-1185">Reference proteome</keyword>
<dbReference type="CDD" id="cd16922">
    <property type="entry name" value="HATPase_EvgS-ArcB-TorS-like"/>
    <property type="match status" value="1"/>
</dbReference>
<dbReference type="FunFam" id="3.30.565.10:FF:000010">
    <property type="entry name" value="Sensor histidine kinase RcsC"/>
    <property type="match status" value="1"/>
</dbReference>
<comment type="catalytic activity">
    <reaction evidence="1">
        <text>ATP + protein L-histidine = ADP + protein N-phospho-L-histidine.</text>
        <dbReference type="EC" id="2.7.13.3"/>
    </reaction>
</comment>
<accession>A0A4Y6UTG4</accession>